<keyword evidence="3" id="KW-0472">Membrane</keyword>
<dbReference type="EMBL" id="FNHS01000016">
    <property type="protein sequence ID" value="SDO20367.1"/>
    <property type="molecule type" value="Genomic_DNA"/>
</dbReference>
<evidence type="ECO:0000259" key="5">
    <source>
        <dbReference type="Pfam" id="PF00263"/>
    </source>
</evidence>
<evidence type="ECO:0000256" key="1">
    <source>
        <dbReference type="ARBA" id="ARBA00004370"/>
    </source>
</evidence>
<sequence length="93" mass="10491">MTPIIATRSVESDILLQSGRTVLLAGLIQDHLEQQENGVPVLRTVPVVGDLFKQKADKVRRVELILMLTPRVTRNATQIEELVRLLQDQTHAR</sequence>
<dbReference type="Proteomes" id="UP000198704">
    <property type="component" value="Unassembled WGS sequence"/>
</dbReference>
<dbReference type="PANTHER" id="PTHR30332">
    <property type="entry name" value="PROBABLE GENERAL SECRETION PATHWAY PROTEIN D"/>
    <property type="match status" value="1"/>
</dbReference>
<proteinExistence type="inferred from homology"/>
<keyword evidence="7" id="KW-1185">Reference proteome</keyword>
<dbReference type="AlphaFoldDB" id="A0A1H0HMN6"/>
<name>A0A1H0HMN6_9HYPH</name>
<dbReference type="InterPro" id="IPR004846">
    <property type="entry name" value="T2SS/T3SS_dom"/>
</dbReference>
<evidence type="ECO:0000256" key="2">
    <source>
        <dbReference type="ARBA" id="ARBA00022729"/>
    </source>
</evidence>
<comment type="similarity">
    <text evidence="4">Belongs to the bacterial secretin family.</text>
</comment>
<dbReference type="GO" id="GO:0016020">
    <property type="term" value="C:membrane"/>
    <property type="evidence" value="ECO:0007669"/>
    <property type="project" value="UniProtKB-SubCell"/>
</dbReference>
<comment type="subcellular location">
    <subcellularLocation>
        <location evidence="1">Membrane</location>
    </subcellularLocation>
</comment>
<keyword evidence="2" id="KW-0732">Signal</keyword>
<reference evidence="7" key="1">
    <citation type="submission" date="2016-10" db="EMBL/GenBank/DDBJ databases">
        <authorList>
            <person name="Varghese N."/>
            <person name="Submissions S."/>
        </authorList>
    </citation>
    <scope>NUCLEOTIDE SEQUENCE [LARGE SCALE GENOMIC DNA]</scope>
    <source>
        <strain evidence="7">BL47</strain>
    </source>
</reference>
<dbReference type="GO" id="GO:0009306">
    <property type="term" value="P:protein secretion"/>
    <property type="evidence" value="ECO:0007669"/>
    <property type="project" value="InterPro"/>
</dbReference>
<dbReference type="PANTHER" id="PTHR30332:SF24">
    <property type="entry name" value="SECRETIN GSPD-RELATED"/>
    <property type="match status" value="1"/>
</dbReference>
<evidence type="ECO:0000313" key="7">
    <source>
        <dbReference type="Proteomes" id="UP000198704"/>
    </source>
</evidence>
<feature type="domain" description="Type II/III secretion system secretin-like" evidence="5">
    <location>
        <begin position="2"/>
        <end position="73"/>
    </location>
</feature>
<dbReference type="STRING" id="582672.SAMN05216360_11680"/>
<evidence type="ECO:0000256" key="4">
    <source>
        <dbReference type="RuleBase" id="RU004003"/>
    </source>
</evidence>
<dbReference type="GO" id="GO:0015627">
    <property type="term" value="C:type II protein secretion system complex"/>
    <property type="evidence" value="ECO:0007669"/>
    <property type="project" value="TreeGrafter"/>
</dbReference>
<dbReference type="InterPro" id="IPR050810">
    <property type="entry name" value="Bact_Secretion_Sys_Channel"/>
</dbReference>
<dbReference type="Pfam" id="PF00263">
    <property type="entry name" value="Secretin"/>
    <property type="match status" value="1"/>
</dbReference>
<accession>A0A1H0HMN6</accession>
<protein>
    <submittedName>
        <fullName evidence="6">General secretion pathway protein D</fullName>
    </submittedName>
</protein>
<evidence type="ECO:0000256" key="3">
    <source>
        <dbReference type="ARBA" id="ARBA00023136"/>
    </source>
</evidence>
<evidence type="ECO:0000313" key="6">
    <source>
        <dbReference type="EMBL" id="SDO20367.1"/>
    </source>
</evidence>
<gene>
    <name evidence="6" type="ORF">SAMN05216360_11680</name>
</gene>
<organism evidence="6 7">
    <name type="scientific">Methylobacterium phyllostachyos</name>
    <dbReference type="NCBI Taxonomy" id="582672"/>
    <lineage>
        <taxon>Bacteria</taxon>
        <taxon>Pseudomonadati</taxon>
        <taxon>Pseudomonadota</taxon>
        <taxon>Alphaproteobacteria</taxon>
        <taxon>Hyphomicrobiales</taxon>
        <taxon>Methylobacteriaceae</taxon>
        <taxon>Methylobacterium</taxon>
    </lineage>
</organism>